<keyword evidence="4 10" id="KW-0813">Transport</keyword>
<feature type="domain" description="ATP synthase F1 complex delta/epsilon subunit N-terminal" evidence="13">
    <location>
        <begin position="5"/>
        <end position="83"/>
    </location>
</feature>
<keyword evidence="12" id="KW-0175">Coiled coil</keyword>
<evidence type="ECO:0000256" key="6">
    <source>
        <dbReference type="ARBA" id="ARBA00023065"/>
    </source>
</evidence>
<evidence type="ECO:0000256" key="9">
    <source>
        <dbReference type="ARBA" id="ARBA00023310"/>
    </source>
</evidence>
<keyword evidence="6 10" id="KW-0406">Ion transport</keyword>
<comment type="function">
    <text evidence="1 10">Produces ATP from ADP in the presence of a proton gradient across the membrane.</text>
</comment>
<evidence type="ECO:0000313" key="15">
    <source>
        <dbReference type="Proteomes" id="UP000664414"/>
    </source>
</evidence>
<proteinExistence type="inferred from homology"/>
<dbReference type="EMBL" id="JAFKGL010000014">
    <property type="protein sequence ID" value="MBN9412940.1"/>
    <property type="molecule type" value="Genomic_DNA"/>
</dbReference>
<evidence type="ECO:0000256" key="11">
    <source>
        <dbReference type="RuleBase" id="RU003656"/>
    </source>
</evidence>
<protein>
    <recommendedName>
        <fullName evidence="10">ATP synthase epsilon chain</fullName>
    </recommendedName>
    <alternativeName>
        <fullName evidence="10">ATP synthase F1 sector epsilon subunit</fullName>
    </alternativeName>
    <alternativeName>
        <fullName evidence="10">F-ATPase epsilon subunit</fullName>
    </alternativeName>
</protein>
<keyword evidence="7 10" id="KW-0472">Membrane</keyword>
<evidence type="ECO:0000256" key="4">
    <source>
        <dbReference type="ARBA" id="ARBA00022448"/>
    </source>
</evidence>
<evidence type="ECO:0000256" key="7">
    <source>
        <dbReference type="ARBA" id="ARBA00023136"/>
    </source>
</evidence>
<evidence type="ECO:0000313" key="14">
    <source>
        <dbReference type="EMBL" id="MBN9412940.1"/>
    </source>
</evidence>
<evidence type="ECO:0000256" key="12">
    <source>
        <dbReference type="SAM" id="Coils"/>
    </source>
</evidence>
<dbReference type="InterPro" id="IPR001469">
    <property type="entry name" value="ATP_synth_F1_dsu/esu"/>
</dbReference>
<name>A0A8J7PIR7_9PROT</name>
<dbReference type="CDD" id="cd12152">
    <property type="entry name" value="F1-ATPase_delta"/>
    <property type="match status" value="1"/>
</dbReference>
<keyword evidence="8 10" id="KW-0139">CF(1)</keyword>
<comment type="similarity">
    <text evidence="3 10 11">Belongs to the ATPase epsilon chain family.</text>
</comment>
<dbReference type="Pfam" id="PF02823">
    <property type="entry name" value="ATP-synt_DE_N"/>
    <property type="match status" value="1"/>
</dbReference>
<dbReference type="GO" id="GO:0045259">
    <property type="term" value="C:proton-transporting ATP synthase complex"/>
    <property type="evidence" value="ECO:0007669"/>
    <property type="project" value="UniProtKB-KW"/>
</dbReference>
<evidence type="ECO:0000256" key="3">
    <source>
        <dbReference type="ARBA" id="ARBA00005712"/>
    </source>
</evidence>
<dbReference type="AlphaFoldDB" id="A0A8J7PIR7"/>
<gene>
    <name evidence="10 14" type="primary">atpC</name>
    <name evidence="14" type="ORF">J0H12_03310</name>
</gene>
<dbReference type="GO" id="GO:0005524">
    <property type="term" value="F:ATP binding"/>
    <property type="evidence" value="ECO:0007669"/>
    <property type="project" value="UniProtKB-UniRule"/>
</dbReference>
<dbReference type="HAMAP" id="MF_00530">
    <property type="entry name" value="ATP_synth_epsil_bac"/>
    <property type="match status" value="1"/>
</dbReference>
<dbReference type="PANTHER" id="PTHR13822">
    <property type="entry name" value="ATP SYNTHASE DELTA/EPSILON CHAIN"/>
    <property type="match status" value="1"/>
</dbReference>
<reference evidence="14" key="1">
    <citation type="submission" date="2021-02" db="EMBL/GenBank/DDBJ databases">
        <title>Thiocyanate and organic carbon inputs drive convergent selection for specific autotrophic Afipia and Thiobacillus strains within complex microbiomes.</title>
        <authorList>
            <person name="Huddy R.J."/>
            <person name="Sachdeva R."/>
            <person name="Kadzinga F."/>
            <person name="Kantor R.S."/>
            <person name="Harrison S.T.L."/>
            <person name="Banfield J.F."/>
        </authorList>
    </citation>
    <scope>NUCLEOTIDE SEQUENCE</scope>
    <source>
        <strain evidence="14">SCN18_10_11_15_R4_P_38_20</strain>
    </source>
</reference>
<dbReference type="GO" id="GO:0005886">
    <property type="term" value="C:plasma membrane"/>
    <property type="evidence" value="ECO:0007669"/>
    <property type="project" value="UniProtKB-SubCell"/>
</dbReference>
<feature type="coiled-coil region" evidence="12">
    <location>
        <begin position="87"/>
        <end position="128"/>
    </location>
</feature>
<dbReference type="GO" id="GO:0012505">
    <property type="term" value="C:endomembrane system"/>
    <property type="evidence" value="ECO:0007669"/>
    <property type="project" value="UniProtKB-SubCell"/>
</dbReference>
<dbReference type="GO" id="GO:0046933">
    <property type="term" value="F:proton-transporting ATP synthase activity, rotational mechanism"/>
    <property type="evidence" value="ECO:0007669"/>
    <property type="project" value="UniProtKB-UniRule"/>
</dbReference>
<dbReference type="InterPro" id="IPR020546">
    <property type="entry name" value="ATP_synth_F1_dsu/esu_N"/>
</dbReference>
<comment type="caution">
    <text evidence="14">The sequence shown here is derived from an EMBL/GenBank/DDBJ whole genome shotgun (WGS) entry which is preliminary data.</text>
</comment>
<evidence type="ECO:0000256" key="8">
    <source>
        <dbReference type="ARBA" id="ARBA00023196"/>
    </source>
</evidence>
<evidence type="ECO:0000259" key="13">
    <source>
        <dbReference type="Pfam" id="PF02823"/>
    </source>
</evidence>
<dbReference type="InterPro" id="IPR036771">
    <property type="entry name" value="ATPsynth_dsu/esu_N"/>
</dbReference>
<evidence type="ECO:0000256" key="1">
    <source>
        <dbReference type="ARBA" id="ARBA00003543"/>
    </source>
</evidence>
<dbReference type="Gene3D" id="2.60.15.10">
    <property type="entry name" value="F0F1 ATP synthase delta/epsilon subunit, N-terminal"/>
    <property type="match status" value="1"/>
</dbReference>
<dbReference type="PANTHER" id="PTHR13822:SF10">
    <property type="entry name" value="ATP SYNTHASE EPSILON CHAIN, CHLOROPLASTIC"/>
    <property type="match status" value="1"/>
</dbReference>
<dbReference type="NCBIfam" id="TIGR01216">
    <property type="entry name" value="ATP_synt_epsi"/>
    <property type="match status" value="1"/>
</dbReference>
<evidence type="ECO:0000256" key="5">
    <source>
        <dbReference type="ARBA" id="ARBA00022781"/>
    </source>
</evidence>
<evidence type="ECO:0000256" key="2">
    <source>
        <dbReference type="ARBA" id="ARBA00004184"/>
    </source>
</evidence>
<organism evidence="14 15">
    <name type="scientific">Candidatus Paracaedimonas acanthamoebae</name>
    <dbReference type="NCBI Taxonomy" id="244581"/>
    <lineage>
        <taxon>Bacteria</taxon>
        <taxon>Pseudomonadati</taxon>
        <taxon>Pseudomonadota</taxon>
        <taxon>Alphaproteobacteria</taxon>
        <taxon>Holosporales</taxon>
        <taxon>Caedimonadaceae</taxon>
        <taxon>Candidatus Paracaedimonas</taxon>
    </lineage>
</organism>
<keyword evidence="9 10" id="KW-0066">ATP synthesis</keyword>
<evidence type="ECO:0000256" key="10">
    <source>
        <dbReference type="HAMAP-Rule" id="MF_00530"/>
    </source>
</evidence>
<accession>A0A8J7PIR7</accession>
<comment type="subcellular location">
    <subcellularLocation>
        <location evidence="10">Cell membrane</location>
        <topology evidence="10">Peripheral membrane protein</topology>
    </subcellularLocation>
    <subcellularLocation>
        <location evidence="2">Endomembrane system</location>
        <topology evidence="2">Peripheral membrane protein</topology>
    </subcellularLocation>
</comment>
<comment type="subunit">
    <text evidence="10 11">F-type ATPases have 2 components, CF(1) - the catalytic core - and CF(0) - the membrane proton channel. CF(1) has five subunits: alpha(3), beta(3), gamma(1), delta(1), epsilon(1). CF(0) has three main subunits: a, b and c.</text>
</comment>
<sequence>MSSKLHFRIVSPERLLFTDDIEMVIIPGSRGDFGVLPSHSPMVSTLRPGLVTIYNRGNIQERVYVANGFAHLTETDCTILAEESIFLAEMNAEMIEETIKYAKQELENARTEEEKAALKRDLDYIRSKLELLRRVNQ</sequence>
<keyword evidence="5 10" id="KW-0375">Hydrogen ion transport</keyword>
<dbReference type="SUPFAM" id="SSF51344">
    <property type="entry name" value="Epsilon subunit of F1F0-ATP synthase N-terminal domain"/>
    <property type="match status" value="1"/>
</dbReference>
<keyword evidence="10" id="KW-1003">Cell membrane</keyword>
<dbReference type="Proteomes" id="UP000664414">
    <property type="component" value="Unassembled WGS sequence"/>
</dbReference>